<proteinExistence type="predicted"/>
<evidence type="ECO:0000313" key="3">
    <source>
        <dbReference type="Proteomes" id="UP000805614"/>
    </source>
</evidence>
<dbReference type="NCBIfam" id="NF035939">
    <property type="entry name" value="TIM_EboE"/>
    <property type="match status" value="1"/>
</dbReference>
<organism evidence="2 3">
    <name type="scientific">Actinomadura alba</name>
    <dbReference type="NCBI Taxonomy" id="406431"/>
    <lineage>
        <taxon>Bacteria</taxon>
        <taxon>Bacillati</taxon>
        <taxon>Actinomycetota</taxon>
        <taxon>Actinomycetes</taxon>
        <taxon>Streptosporangiales</taxon>
        <taxon>Thermomonosporaceae</taxon>
        <taxon>Actinomadura</taxon>
    </lineage>
</organism>
<evidence type="ECO:0000313" key="2">
    <source>
        <dbReference type="EMBL" id="MBC6469823.1"/>
    </source>
</evidence>
<dbReference type="EMBL" id="JABVEC010000032">
    <property type="protein sequence ID" value="MBC6469823.1"/>
    <property type="molecule type" value="Genomic_DNA"/>
</dbReference>
<dbReference type="RefSeq" id="WP_187246873.1">
    <property type="nucleotide sequence ID" value="NZ_BAAAOK010000011.1"/>
</dbReference>
<gene>
    <name evidence="2" type="primary">eboE</name>
    <name evidence="2" type="ORF">HKK74_30655</name>
</gene>
<dbReference type="InterPro" id="IPR036237">
    <property type="entry name" value="Xyl_isomerase-like_sf"/>
</dbReference>
<name>A0ABR7LYA4_9ACTN</name>
<protein>
    <submittedName>
        <fullName evidence="2">Metabolite traffic protein EboE</fullName>
    </submittedName>
</protein>
<dbReference type="SUPFAM" id="SSF51658">
    <property type="entry name" value="Xylose isomerase-like"/>
    <property type="match status" value="1"/>
</dbReference>
<reference evidence="2 3" key="1">
    <citation type="submission" date="2020-06" db="EMBL/GenBank/DDBJ databases">
        <title>Actinomadura xiongansis sp. nov., isolated from soil of Baiyangdian.</title>
        <authorList>
            <person name="Zhang X."/>
        </authorList>
    </citation>
    <scope>NUCLEOTIDE SEQUENCE [LARGE SCALE GENOMIC DNA]</scope>
    <source>
        <strain evidence="2 3">HBUM206468</strain>
    </source>
</reference>
<evidence type="ECO:0000259" key="1">
    <source>
        <dbReference type="Pfam" id="PF01261"/>
    </source>
</evidence>
<accession>A0ABR7LYA4</accession>
<sequence length="399" mass="42266">MRLRHPDGSTVHLAYCANVHPADDLPGILDRLERFAVPVRERLGVPRLSVGLWLPRPVAAGLAADPGAVRPLRAALAAGGLEVVTLNGFPYEGFGHEVVKTDVYLPDWADPARLSYTLDLARVLTELLPADVARGSVSTLPLGWLPWWDAGKADAARRNLDALAEGLARLAAETGRTVRAGLEPEPGCVVETTADAVAHLSGLDTDRVGICLDACHLAVAFEDPDAALARLGSAGLPVVKTQASVALHAARPGASHDALAAFAEPRYLHQTRALVAGELRGADDLPGALDGRGRLPGDTPWRVHFHLPLHADPPGPLTGTRAELTGTLRALLAGPAARTDHVEVETYTWSVLPDDAVAAGRPGEPPAMTADERLIRGIAAELDWTRDELLKLGLEEEIS</sequence>
<dbReference type="InterPro" id="IPR013022">
    <property type="entry name" value="Xyl_isomerase-like_TIM-brl"/>
</dbReference>
<dbReference type="Gene3D" id="3.20.20.150">
    <property type="entry name" value="Divalent-metal-dependent TIM barrel enzymes"/>
    <property type="match status" value="1"/>
</dbReference>
<feature type="domain" description="Xylose isomerase-like TIM barrel" evidence="1">
    <location>
        <begin position="64"/>
        <end position="233"/>
    </location>
</feature>
<keyword evidence="3" id="KW-1185">Reference proteome</keyword>
<dbReference type="Pfam" id="PF01261">
    <property type="entry name" value="AP_endonuc_2"/>
    <property type="match status" value="1"/>
</dbReference>
<dbReference type="Proteomes" id="UP000805614">
    <property type="component" value="Unassembled WGS sequence"/>
</dbReference>
<comment type="caution">
    <text evidence="2">The sequence shown here is derived from an EMBL/GenBank/DDBJ whole genome shotgun (WGS) entry which is preliminary data.</text>
</comment>